<dbReference type="STRING" id="1116472.MGMO_35c00230"/>
<keyword evidence="4" id="KW-1185">Reference proteome</keyword>
<evidence type="ECO:0000259" key="2">
    <source>
        <dbReference type="PROSITE" id="PS51084"/>
    </source>
</evidence>
<dbReference type="InterPro" id="IPR036265">
    <property type="entry name" value="HIT-like_sf"/>
</dbReference>
<dbReference type="Pfam" id="PF01230">
    <property type="entry name" value="HIT"/>
    <property type="match status" value="1"/>
</dbReference>
<dbReference type="InterPro" id="IPR026026">
    <property type="entry name" value="HIT_Hint"/>
</dbReference>
<sequence length="138" mass="15610">MTFHLHPQLEKDCIPLGKLGLSRVLLMNDSQFPWFILVPEIEGITEIYQLSKQQRSVLIEESSGLAERLNVLYKADKINIAAIGNLVQQLHIHHVVRYRSDKAWPSPVWGKFTATPYAEQELADAITFVTSELGLVKG</sequence>
<dbReference type="Gene3D" id="3.30.428.10">
    <property type="entry name" value="HIT-like"/>
    <property type="match status" value="1"/>
</dbReference>
<dbReference type="Proteomes" id="UP000017842">
    <property type="component" value="Unassembled WGS sequence"/>
</dbReference>
<dbReference type="RefSeq" id="WP_023493871.1">
    <property type="nucleotide sequence ID" value="NZ_AYLO01000034.1"/>
</dbReference>
<proteinExistence type="predicted"/>
<comment type="caution">
    <text evidence="1">Lacks conserved residue(s) required for the propagation of feature annotation.</text>
</comment>
<dbReference type="PROSITE" id="PS51084">
    <property type="entry name" value="HIT_2"/>
    <property type="match status" value="1"/>
</dbReference>
<evidence type="ECO:0000313" key="3">
    <source>
        <dbReference type="EMBL" id="ESS73127.1"/>
    </source>
</evidence>
<dbReference type="OrthoDB" id="9799145at2"/>
<dbReference type="GO" id="GO:0003824">
    <property type="term" value="F:catalytic activity"/>
    <property type="evidence" value="ECO:0007669"/>
    <property type="project" value="InterPro"/>
</dbReference>
<feature type="domain" description="HIT" evidence="2">
    <location>
        <begin position="36"/>
        <end position="104"/>
    </location>
</feature>
<name>V5C3W2_9GAMM</name>
<dbReference type="InterPro" id="IPR011146">
    <property type="entry name" value="HIT-like"/>
</dbReference>
<dbReference type="AlphaFoldDB" id="V5C3W2"/>
<accession>V5C3W2</accession>
<dbReference type="SUPFAM" id="SSF54197">
    <property type="entry name" value="HIT-like"/>
    <property type="match status" value="1"/>
</dbReference>
<gene>
    <name evidence="3" type="ORF">MGMO_35c00230</name>
</gene>
<reference evidence="3 4" key="1">
    <citation type="journal article" date="2013" name="Genome Announc.">
        <title>Draft Genome Sequence of the Methanotrophic Gammaproteobacterium Methyloglobulus morosus DSM 22980 Strain KoM1.</title>
        <authorList>
            <person name="Poehlein A."/>
            <person name="Deutzmann J.S."/>
            <person name="Daniel R."/>
            <person name="Simeonova D.D."/>
        </authorList>
    </citation>
    <scope>NUCLEOTIDE SEQUENCE [LARGE SCALE GENOMIC DNA]</scope>
    <source>
        <strain evidence="3 4">KoM1</strain>
    </source>
</reference>
<dbReference type="EMBL" id="AYLO01000034">
    <property type="protein sequence ID" value="ESS73127.1"/>
    <property type="molecule type" value="Genomic_DNA"/>
</dbReference>
<comment type="caution">
    <text evidence="3">The sequence shown here is derived from an EMBL/GenBank/DDBJ whole genome shotgun (WGS) entry which is preliminary data.</text>
</comment>
<organism evidence="3 4">
    <name type="scientific">Methyloglobulus morosus KoM1</name>
    <dbReference type="NCBI Taxonomy" id="1116472"/>
    <lineage>
        <taxon>Bacteria</taxon>
        <taxon>Pseudomonadati</taxon>
        <taxon>Pseudomonadota</taxon>
        <taxon>Gammaproteobacteria</taxon>
        <taxon>Methylococcales</taxon>
        <taxon>Methylococcaceae</taxon>
        <taxon>Methyloglobulus</taxon>
    </lineage>
</organism>
<evidence type="ECO:0000256" key="1">
    <source>
        <dbReference type="PROSITE-ProRule" id="PRU00464"/>
    </source>
</evidence>
<protein>
    <submittedName>
        <fullName evidence="3">Histidine triad (HIT) protein</fullName>
    </submittedName>
</protein>
<evidence type="ECO:0000313" key="4">
    <source>
        <dbReference type="Proteomes" id="UP000017842"/>
    </source>
</evidence>
<dbReference type="PIRSF" id="PIRSF000714">
    <property type="entry name" value="HIT"/>
    <property type="match status" value="1"/>
</dbReference>
<dbReference type="eggNOG" id="COG0537">
    <property type="taxonomic scope" value="Bacteria"/>
</dbReference>